<protein>
    <submittedName>
        <fullName evidence="6">Inositol transport system substrate-binding protein</fullName>
    </submittedName>
</protein>
<evidence type="ECO:0000256" key="2">
    <source>
        <dbReference type="ARBA" id="ARBA00007639"/>
    </source>
</evidence>
<feature type="chain" id="PRO_5030798091" evidence="4">
    <location>
        <begin position="24"/>
        <end position="318"/>
    </location>
</feature>
<dbReference type="GO" id="GO:0030246">
    <property type="term" value="F:carbohydrate binding"/>
    <property type="evidence" value="ECO:0007669"/>
    <property type="project" value="UniProtKB-ARBA"/>
</dbReference>
<comment type="similarity">
    <text evidence="2">Belongs to the bacterial solute-binding protein 2 family.</text>
</comment>
<dbReference type="Proteomes" id="UP000529946">
    <property type="component" value="Unassembled WGS sequence"/>
</dbReference>
<dbReference type="RefSeq" id="WP_246328723.1">
    <property type="nucleotide sequence ID" value="NZ_JACIDM010000001.1"/>
</dbReference>
<evidence type="ECO:0000259" key="5">
    <source>
        <dbReference type="Pfam" id="PF13407"/>
    </source>
</evidence>
<gene>
    <name evidence="6" type="ORF">GGR12_000826</name>
</gene>
<evidence type="ECO:0000256" key="3">
    <source>
        <dbReference type="ARBA" id="ARBA00022729"/>
    </source>
</evidence>
<keyword evidence="7" id="KW-1185">Reference proteome</keyword>
<dbReference type="AlphaFoldDB" id="A0A7W6JD73"/>
<dbReference type="PROSITE" id="PS51257">
    <property type="entry name" value="PROKAR_LIPOPROTEIN"/>
    <property type="match status" value="1"/>
</dbReference>
<comment type="subcellular location">
    <subcellularLocation>
        <location evidence="1">Cell envelope</location>
    </subcellularLocation>
</comment>
<dbReference type="EMBL" id="JACIDM010000001">
    <property type="protein sequence ID" value="MBB4081987.1"/>
    <property type="molecule type" value="Genomic_DNA"/>
</dbReference>
<evidence type="ECO:0000256" key="1">
    <source>
        <dbReference type="ARBA" id="ARBA00004196"/>
    </source>
</evidence>
<evidence type="ECO:0000256" key="4">
    <source>
        <dbReference type="SAM" id="SignalP"/>
    </source>
</evidence>
<reference evidence="6 7" key="1">
    <citation type="submission" date="2020-08" db="EMBL/GenBank/DDBJ databases">
        <title>Genomic Encyclopedia of Type Strains, Phase IV (KMG-IV): sequencing the most valuable type-strain genomes for metagenomic binning, comparative biology and taxonomic classification.</title>
        <authorList>
            <person name="Goeker M."/>
        </authorList>
    </citation>
    <scope>NUCLEOTIDE SEQUENCE [LARGE SCALE GENOMIC DNA]</scope>
    <source>
        <strain evidence="6 7">DSM 23960</strain>
    </source>
</reference>
<dbReference type="GO" id="GO:0030313">
    <property type="term" value="C:cell envelope"/>
    <property type="evidence" value="ECO:0007669"/>
    <property type="project" value="UniProtKB-SubCell"/>
</dbReference>
<name>A0A7W6JD73_9CAUL</name>
<dbReference type="Gene3D" id="3.40.50.2300">
    <property type="match status" value="2"/>
</dbReference>
<feature type="domain" description="Periplasmic binding protein" evidence="5">
    <location>
        <begin position="34"/>
        <end position="283"/>
    </location>
</feature>
<organism evidence="6 7">
    <name type="scientific">Brevundimonas lenta</name>
    <dbReference type="NCBI Taxonomy" id="424796"/>
    <lineage>
        <taxon>Bacteria</taxon>
        <taxon>Pseudomonadati</taxon>
        <taxon>Pseudomonadota</taxon>
        <taxon>Alphaproteobacteria</taxon>
        <taxon>Caulobacterales</taxon>
        <taxon>Caulobacteraceae</taxon>
        <taxon>Brevundimonas</taxon>
    </lineage>
</organism>
<dbReference type="InterPro" id="IPR025997">
    <property type="entry name" value="SBP_2_dom"/>
</dbReference>
<comment type="caution">
    <text evidence="6">The sequence shown here is derived from an EMBL/GenBank/DDBJ whole genome shotgun (WGS) entry which is preliminary data.</text>
</comment>
<accession>A0A7W6JD73</accession>
<keyword evidence="3 4" id="KW-0732">Signal</keyword>
<dbReference type="PANTHER" id="PTHR46847:SF1">
    <property type="entry name" value="D-ALLOSE-BINDING PERIPLASMIC PROTEIN-RELATED"/>
    <property type="match status" value="1"/>
</dbReference>
<dbReference type="Pfam" id="PF13407">
    <property type="entry name" value="Peripla_BP_4"/>
    <property type="match status" value="1"/>
</dbReference>
<dbReference type="PANTHER" id="PTHR46847">
    <property type="entry name" value="D-ALLOSE-BINDING PERIPLASMIC PROTEIN-RELATED"/>
    <property type="match status" value="1"/>
</dbReference>
<sequence>MMVRLSRRSLVLAAAVLPVAGLAACNRGGGRDRIAVSFHNMAEPFFVVMRRELMDEAETLGVEVSVLDGQANSAKQSADIEAALVQGVKGVILAPTDVNALAPAVNSVLKESLPIITVDRRIEGASAPVAHVGADNVAGGRLMVEWIVRTRPQGARIVLLTGQPGSSSAIDRTRGVKEALAKAGPSYALVAEQSANWSRDQGLTVTQNILTSLGGSRPDVILAENDDMAFGAIEALRTAGVTGVSVLGFDATPEALGMIRSGAMALTVEQSPSRQIRTALRQIVGSIRDGGALTSVSIEPVVITRETLSSAERLNEVA</sequence>
<dbReference type="SUPFAM" id="SSF53822">
    <property type="entry name" value="Periplasmic binding protein-like I"/>
    <property type="match status" value="1"/>
</dbReference>
<evidence type="ECO:0000313" key="6">
    <source>
        <dbReference type="EMBL" id="MBB4081987.1"/>
    </source>
</evidence>
<feature type="signal peptide" evidence="4">
    <location>
        <begin position="1"/>
        <end position="23"/>
    </location>
</feature>
<proteinExistence type="inferred from homology"/>
<evidence type="ECO:0000313" key="7">
    <source>
        <dbReference type="Proteomes" id="UP000529946"/>
    </source>
</evidence>
<dbReference type="InterPro" id="IPR028082">
    <property type="entry name" value="Peripla_BP_I"/>
</dbReference>